<keyword evidence="1" id="KW-0732">Signal</keyword>
<sequence>MSGMTAWIVIVKITSTMLLIGVSAVRGPGCEAEDLVKVSELWPCLGQFYEPSASSLQRGADGAGDTEEQILGDLGCCSNSTSPCCHALRQALPVGDDCVCQFMRRAAGALAGKSFSLDITTALMHISSQCRVDFGTVSCDHDSGHP</sequence>
<gene>
    <name evidence="2" type="ORF">KP509_10G008600</name>
</gene>
<feature type="chain" id="PRO_5035898005" description="Bifunctional inhibitor/plant lipid transfer protein/seed storage helical domain-containing protein" evidence="1">
    <location>
        <begin position="33"/>
        <end position="146"/>
    </location>
</feature>
<evidence type="ECO:0000313" key="3">
    <source>
        <dbReference type="Proteomes" id="UP000825935"/>
    </source>
</evidence>
<keyword evidence="3" id="KW-1185">Reference proteome</keyword>
<dbReference type="EMBL" id="CM035415">
    <property type="protein sequence ID" value="KAH7426610.1"/>
    <property type="molecule type" value="Genomic_DNA"/>
</dbReference>
<dbReference type="AlphaFoldDB" id="A0A8T2TWF4"/>
<comment type="caution">
    <text evidence="2">The sequence shown here is derived from an EMBL/GenBank/DDBJ whole genome shotgun (WGS) entry which is preliminary data.</text>
</comment>
<accession>A0A8T2TWF4</accession>
<evidence type="ECO:0000256" key="1">
    <source>
        <dbReference type="SAM" id="SignalP"/>
    </source>
</evidence>
<evidence type="ECO:0000313" key="2">
    <source>
        <dbReference type="EMBL" id="KAH7426610.1"/>
    </source>
</evidence>
<protein>
    <recommendedName>
        <fullName evidence="4">Bifunctional inhibitor/plant lipid transfer protein/seed storage helical domain-containing protein</fullName>
    </recommendedName>
</protein>
<proteinExistence type="predicted"/>
<dbReference type="SUPFAM" id="SSF47699">
    <property type="entry name" value="Bifunctional inhibitor/lipid-transfer protein/seed storage 2S albumin"/>
    <property type="match status" value="1"/>
</dbReference>
<dbReference type="Proteomes" id="UP000825935">
    <property type="component" value="Chromosome 10"/>
</dbReference>
<dbReference type="InterPro" id="IPR036312">
    <property type="entry name" value="Bifun_inhib/LTP/seed_sf"/>
</dbReference>
<evidence type="ECO:0008006" key="4">
    <source>
        <dbReference type="Google" id="ProtNLM"/>
    </source>
</evidence>
<name>A0A8T2TWF4_CERRI</name>
<organism evidence="2 3">
    <name type="scientific">Ceratopteris richardii</name>
    <name type="common">Triangle waterfern</name>
    <dbReference type="NCBI Taxonomy" id="49495"/>
    <lineage>
        <taxon>Eukaryota</taxon>
        <taxon>Viridiplantae</taxon>
        <taxon>Streptophyta</taxon>
        <taxon>Embryophyta</taxon>
        <taxon>Tracheophyta</taxon>
        <taxon>Polypodiopsida</taxon>
        <taxon>Polypodiidae</taxon>
        <taxon>Polypodiales</taxon>
        <taxon>Pteridineae</taxon>
        <taxon>Pteridaceae</taxon>
        <taxon>Parkerioideae</taxon>
        <taxon>Ceratopteris</taxon>
    </lineage>
</organism>
<reference evidence="2" key="1">
    <citation type="submission" date="2021-08" db="EMBL/GenBank/DDBJ databases">
        <title>WGS assembly of Ceratopteris richardii.</title>
        <authorList>
            <person name="Marchant D.B."/>
            <person name="Chen G."/>
            <person name="Jenkins J."/>
            <person name="Shu S."/>
            <person name="Leebens-Mack J."/>
            <person name="Grimwood J."/>
            <person name="Schmutz J."/>
            <person name="Soltis P."/>
            <person name="Soltis D."/>
            <person name="Chen Z.-H."/>
        </authorList>
    </citation>
    <scope>NUCLEOTIDE SEQUENCE</scope>
    <source>
        <strain evidence="2">Whitten #5841</strain>
        <tissue evidence="2">Leaf</tissue>
    </source>
</reference>
<feature type="signal peptide" evidence="1">
    <location>
        <begin position="1"/>
        <end position="32"/>
    </location>
</feature>